<dbReference type="Gene3D" id="2.40.128.10">
    <property type="match status" value="1"/>
</dbReference>
<evidence type="ECO:0000256" key="6">
    <source>
        <dbReference type="ARBA" id="ARBA00022764"/>
    </source>
</evidence>
<dbReference type="InterPro" id="IPR021140">
    <property type="entry name" value="Inh/Omp19"/>
</dbReference>
<keyword evidence="4" id="KW-0646">Protease inhibitor</keyword>
<organism evidence="10 11">
    <name type="scientific">Pseudomonas lundensis</name>
    <dbReference type="NCBI Taxonomy" id="86185"/>
    <lineage>
        <taxon>Bacteria</taxon>
        <taxon>Pseudomonadati</taxon>
        <taxon>Pseudomonadota</taxon>
        <taxon>Gammaproteobacteria</taxon>
        <taxon>Pseudomonadales</taxon>
        <taxon>Pseudomonadaceae</taxon>
        <taxon>Pseudomonas</taxon>
    </lineage>
</organism>
<proteinExistence type="inferred from homology"/>
<dbReference type="GO" id="GO:0008191">
    <property type="term" value="F:metalloendopeptidase inhibitor activity"/>
    <property type="evidence" value="ECO:0007669"/>
    <property type="project" value="InterPro"/>
</dbReference>
<evidence type="ECO:0000256" key="3">
    <source>
        <dbReference type="ARBA" id="ARBA00022608"/>
    </source>
</evidence>
<keyword evidence="7" id="KW-0481">Metalloenzyme inhibitor</keyword>
<evidence type="ECO:0000256" key="2">
    <source>
        <dbReference type="ARBA" id="ARBA00006813"/>
    </source>
</evidence>
<evidence type="ECO:0000313" key="11">
    <source>
        <dbReference type="Proteomes" id="UP000219564"/>
    </source>
</evidence>
<keyword evidence="5 8" id="KW-0732">Signal</keyword>
<reference evidence="10 11" key="1">
    <citation type="submission" date="2017-08" db="EMBL/GenBank/DDBJ databases">
        <authorList>
            <person name="Chaillou S."/>
        </authorList>
    </citation>
    <scope>NUCLEOTIDE SEQUENCE [LARGE SCALE GENOMIC DNA]</scope>
    <source>
        <strain evidence="10 11">MFPA15A1205</strain>
    </source>
</reference>
<protein>
    <submittedName>
        <fullName evidence="10">LupI</fullName>
    </submittedName>
</protein>
<comment type="caution">
    <text evidence="10">The sequence shown here is derived from an EMBL/GenBank/DDBJ whole genome shotgun (WGS) entry which is preliminary data.</text>
</comment>
<feature type="chain" id="PRO_5043690673" evidence="8">
    <location>
        <begin position="28"/>
        <end position="131"/>
    </location>
</feature>
<comment type="similarity">
    <text evidence="2">Belongs to the protease inhibitor I38 family.</text>
</comment>
<dbReference type="GO" id="GO:0042597">
    <property type="term" value="C:periplasmic space"/>
    <property type="evidence" value="ECO:0007669"/>
    <property type="project" value="UniProtKB-SubCell"/>
</dbReference>
<dbReference type="InterPro" id="IPR016085">
    <property type="entry name" value="Protease_inh_B-barrel_dom"/>
</dbReference>
<evidence type="ECO:0000256" key="8">
    <source>
        <dbReference type="SAM" id="SignalP"/>
    </source>
</evidence>
<evidence type="ECO:0000313" key="10">
    <source>
        <dbReference type="EMBL" id="SOB53085.1"/>
    </source>
</evidence>
<keyword evidence="3" id="KW-0483">Metalloprotease inhibitor</keyword>
<dbReference type="RefSeq" id="WP_047276686.1">
    <property type="nucleotide sequence ID" value="NZ_JAAQXX010000002.1"/>
</dbReference>
<keyword evidence="6" id="KW-0574">Periplasm</keyword>
<dbReference type="AlphaFoldDB" id="A0AAX2H9X6"/>
<feature type="signal peptide" evidence="8">
    <location>
        <begin position="1"/>
        <end position="27"/>
    </location>
</feature>
<evidence type="ECO:0000256" key="1">
    <source>
        <dbReference type="ARBA" id="ARBA00004418"/>
    </source>
</evidence>
<dbReference type="InterPro" id="IPR022815">
    <property type="entry name" value="Inh"/>
</dbReference>
<evidence type="ECO:0000256" key="4">
    <source>
        <dbReference type="ARBA" id="ARBA00022690"/>
    </source>
</evidence>
<dbReference type="PRINTS" id="PR01274">
    <property type="entry name" value="MPTASEINHBTR"/>
</dbReference>
<evidence type="ECO:0000259" key="9">
    <source>
        <dbReference type="Pfam" id="PF02974"/>
    </source>
</evidence>
<evidence type="ECO:0000256" key="7">
    <source>
        <dbReference type="ARBA" id="ARBA00023215"/>
    </source>
</evidence>
<feature type="domain" description="Alkaline proteinase inhibitor/ Outer membrane lipoprotein Omp19" evidence="9">
    <location>
        <begin position="33"/>
        <end position="124"/>
    </location>
</feature>
<sequence>MNTAYRFIQAMGCVAALLLTTTESAMASSLMLLSPAQVAGSWTFYVQGAEQDACTVTLKKDRTFSAQVSCLQAWLGRTPTTWSPTPDGLLLIGKDGSQSLFLELREAGRYEGSVDGTKTLVMQRAHLQSVH</sequence>
<evidence type="ECO:0000256" key="5">
    <source>
        <dbReference type="ARBA" id="ARBA00022729"/>
    </source>
</evidence>
<name>A0AAX2H9X6_9PSED</name>
<dbReference type="Proteomes" id="UP000219564">
    <property type="component" value="Unassembled WGS sequence"/>
</dbReference>
<dbReference type="EMBL" id="OBKZ01000021">
    <property type="protein sequence ID" value="SOB53085.1"/>
    <property type="molecule type" value="Genomic_DNA"/>
</dbReference>
<dbReference type="Pfam" id="PF02974">
    <property type="entry name" value="Inh"/>
    <property type="match status" value="1"/>
</dbReference>
<accession>A0AAX2H9X6</accession>
<comment type="subcellular location">
    <subcellularLocation>
        <location evidence="1">Periplasm</location>
    </subcellularLocation>
</comment>
<gene>
    <name evidence="10" type="primary">lupI</name>
    <name evidence="10" type="ORF">PLUA15_280025</name>
</gene>
<dbReference type="SUPFAM" id="SSF50882">
    <property type="entry name" value="beta-Barrel protease inhibitors"/>
    <property type="match status" value="1"/>
</dbReference>